<organism evidence="3">
    <name type="scientific">Perkinsus marinus (strain ATCC 50983 / TXsc)</name>
    <dbReference type="NCBI Taxonomy" id="423536"/>
    <lineage>
        <taxon>Eukaryota</taxon>
        <taxon>Sar</taxon>
        <taxon>Alveolata</taxon>
        <taxon>Perkinsozoa</taxon>
        <taxon>Perkinsea</taxon>
        <taxon>Perkinsida</taxon>
        <taxon>Perkinsidae</taxon>
        <taxon>Perkinsus</taxon>
    </lineage>
</organism>
<dbReference type="AlphaFoldDB" id="C5LTX0"/>
<proteinExistence type="predicted"/>
<evidence type="ECO:0000313" key="3">
    <source>
        <dbReference type="Proteomes" id="UP000007800"/>
    </source>
</evidence>
<evidence type="ECO:0000256" key="1">
    <source>
        <dbReference type="SAM" id="MobiDB-lite"/>
    </source>
</evidence>
<dbReference type="RefSeq" id="XP_002767051.1">
    <property type="nucleotide sequence ID" value="XM_002767005.1"/>
</dbReference>
<reference evidence="2 3" key="1">
    <citation type="submission" date="2008-07" db="EMBL/GenBank/DDBJ databases">
        <authorList>
            <person name="El-Sayed N."/>
            <person name="Caler E."/>
            <person name="Inman J."/>
            <person name="Amedeo P."/>
            <person name="Hass B."/>
            <person name="Wortman J."/>
        </authorList>
    </citation>
    <scope>NUCLEOTIDE SEQUENCE [LARGE SCALE GENOMIC DNA]</scope>
    <source>
        <strain evidence="3">ATCC 50983 / TXsc</strain>
    </source>
</reference>
<sequence>MVKVKEALNSEGEASPVFGKVDSMHNDGDRHILQITCHPSLYRPIDQLCKEEYPKGSKSVVTIQIVSSRVTGPEAALRPLRKGVASSNTETSSSPESSAESVTPAPMVARKGPQCRTCDVQQFDSTKEFRDHVKSDWHLINVKRELKHLPPLGHLEFEMLPPEVRVNFRAVDS</sequence>
<dbReference type="GeneID" id="9051783"/>
<dbReference type="Proteomes" id="UP000007800">
    <property type="component" value="Unassembled WGS sequence"/>
</dbReference>
<dbReference type="InParanoid" id="C5LTX0"/>
<protein>
    <submittedName>
        <fullName evidence="2">Uncharacterized protein</fullName>
    </submittedName>
</protein>
<dbReference type="EMBL" id="GG685423">
    <property type="protein sequence ID" value="EEQ99768.1"/>
    <property type="molecule type" value="Genomic_DNA"/>
</dbReference>
<keyword evidence="3" id="KW-1185">Reference proteome</keyword>
<evidence type="ECO:0000313" key="2">
    <source>
        <dbReference type="EMBL" id="EEQ99768.1"/>
    </source>
</evidence>
<accession>C5LTX0</accession>
<name>C5LTX0_PERM5</name>
<dbReference type="OrthoDB" id="19329at2759"/>
<feature type="compositionally biased region" description="Low complexity" evidence="1">
    <location>
        <begin position="85"/>
        <end position="106"/>
    </location>
</feature>
<gene>
    <name evidence="2" type="ORF">Pmar_PMAR020225</name>
</gene>
<feature type="region of interest" description="Disordered" evidence="1">
    <location>
        <begin position="77"/>
        <end position="113"/>
    </location>
</feature>